<evidence type="ECO:0000313" key="2">
    <source>
        <dbReference type="Proteomes" id="UP000324222"/>
    </source>
</evidence>
<gene>
    <name evidence="1" type="ORF">E2C01_037710</name>
</gene>
<keyword evidence="2" id="KW-1185">Reference proteome</keyword>
<reference evidence="1 2" key="1">
    <citation type="submission" date="2019-05" db="EMBL/GenBank/DDBJ databases">
        <title>Another draft genome of Portunus trituberculatus and its Hox gene families provides insights of decapod evolution.</title>
        <authorList>
            <person name="Jeong J.-H."/>
            <person name="Song I."/>
            <person name="Kim S."/>
            <person name="Choi T."/>
            <person name="Kim D."/>
            <person name="Ryu S."/>
            <person name="Kim W."/>
        </authorList>
    </citation>
    <scope>NUCLEOTIDE SEQUENCE [LARGE SCALE GENOMIC DNA]</scope>
    <source>
        <tissue evidence="1">Muscle</tissue>
    </source>
</reference>
<evidence type="ECO:0000313" key="1">
    <source>
        <dbReference type="EMBL" id="MPC44050.1"/>
    </source>
</evidence>
<dbReference type="AlphaFoldDB" id="A0A5B7F8U7"/>
<organism evidence="1 2">
    <name type="scientific">Portunus trituberculatus</name>
    <name type="common">Swimming crab</name>
    <name type="synonym">Neptunus trituberculatus</name>
    <dbReference type="NCBI Taxonomy" id="210409"/>
    <lineage>
        <taxon>Eukaryota</taxon>
        <taxon>Metazoa</taxon>
        <taxon>Ecdysozoa</taxon>
        <taxon>Arthropoda</taxon>
        <taxon>Crustacea</taxon>
        <taxon>Multicrustacea</taxon>
        <taxon>Malacostraca</taxon>
        <taxon>Eumalacostraca</taxon>
        <taxon>Eucarida</taxon>
        <taxon>Decapoda</taxon>
        <taxon>Pleocyemata</taxon>
        <taxon>Brachyura</taxon>
        <taxon>Eubrachyura</taxon>
        <taxon>Portunoidea</taxon>
        <taxon>Portunidae</taxon>
        <taxon>Portuninae</taxon>
        <taxon>Portunus</taxon>
    </lineage>
</organism>
<dbReference type="EMBL" id="VSRR010006098">
    <property type="protein sequence ID" value="MPC44050.1"/>
    <property type="molecule type" value="Genomic_DNA"/>
</dbReference>
<dbReference type="Proteomes" id="UP000324222">
    <property type="component" value="Unassembled WGS sequence"/>
</dbReference>
<sequence length="136" mass="14489">MGGDVCCSPGLSLPAGGKVWPPRRPPAADLPANILVDLPVLPVCGAFRTQLPLMPGHQPSTHPTYTRSKFQSLHSCFVKRASHMGMQAKHCTGVPLFLICHSPREGPPGVRQPGACRSRPKTSEFISAAGWRGSKG</sequence>
<accession>A0A5B7F8U7</accession>
<comment type="caution">
    <text evidence="1">The sequence shown here is derived from an EMBL/GenBank/DDBJ whole genome shotgun (WGS) entry which is preliminary data.</text>
</comment>
<protein>
    <submittedName>
        <fullName evidence="1">Uncharacterized protein</fullName>
    </submittedName>
</protein>
<name>A0A5B7F8U7_PORTR</name>
<proteinExistence type="predicted"/>